<evidence type="ECO:0000313" key="3">
    <source>
        <dbReference type="Proteomes" id="UP000230002"/>
    </source>
</evidence>
<gene>
    <name evidence="2" type="ORF">GSI_07933</name>
</gene>
<dbReference type="AlphaFoldDB" id="A0A2G8S8D6"/>
<name>A0A2G8S8D6_9APHY</name>
<accession>A0A2G8S8D6</accession>
<dbReference type="EMBL" id="AYKW01000017">
    <property type="protein sequence ID" value="PIL30021.1"/>
    <property type="molecule type" value="Genomic_DNA"/>
</dbReference>
<proteinExistence type="predicted"/>
<evidence type="ECO:0000256" key="1">
    <source>
        <dbReference type="SAM" id="MobiDB-lite"/>
    </source>
</evidence>
<dbReference type="Proteomes" id="UP000230002">
    <property type="component" value="Unassembled WGS sequence"/>
</dbReference>
<reference evidence="2 3" key="1">
    <citation type="journal article" date="2015" name="Sci. Rep.">
        <title>Chromosome-level genome map provides insights into diverse defense mechanisms in the medicinal fungus Ganoderma sinense.</title>
        <authorList>
            <person name="Zhu Y."/>
            <person name="Xu J."/>
            <person name="Sun C."/>
            <person name="Zhou S."/>
            <person name="Xu H."/>
            <person name="Nelson D.R."/>
            <person name="Qian J."/>
            <person name="Song J."/>
            <person name="Luo H."/>
            <person name="Xiang L."/>
            <person name="Li Y."/>
            <person name="Xu Z."/>
            <person name="Ji A."/>
            <person name="Wang L."/>
            <person name="Lu S."/>
            <person name="Hayward A."/>
            <person name="Sun W."/>
            <person name="Li X."/>
            <person name="Schwartz D.C."/>
            <person name="Wang Y."/>
            <person name="Chen S."/>
        </authorList>
    </citation>
    <scope>NUCLEOTIDE SEQUENCE [LARGE SCALE GENOMIC DNA]</scope>
    <source>
        <strain evidence="2 3">ZZ0214-1</strain>
    </source>
</reference>
<protein>
    <submittedName>
        <fullName evidence="2">Uncharacterized protein</fullName>
    </submittedName>
</protein>
<sequence>MIHPPPYFHPLPKSRGHPRLDLDEQGSKTPWPRTPPPSHLRPLEDVQVCELLELPHALSVCLHDLLVIEQHPPLSVRPDVRDVVPRVDGRALMRDKRLETEPRGEL</sequence>
<keyword evidence="3" id="KW-1185">Reference proteome</keyword>
<comment type="caution">
    <text evidence="2">The sequence shown here is derived from an EMBL/GenBank/DDBJ whole genome shotgun (WGS) entry which is preliminary data.</text>
</comment>
<evidence type="ECO:0000313" key="2">
    <source>
        <dbReference type="EMBL" id="PIL30021.1"/>
    </source>
</evidence>
<organism evidence="2 3">
    <name type="scientific">Ganoderma sinense ZZ0214-1</name>
    <dbReference type="NCBI Taxonomy" id="1077348"/>
    <lineage>
        <taxon>Eukaryota</taxon>
        <taxon>Fungi</taxon>
        <taxon>Dikarya</taxon>
        <taxon>Basidiomycota</taxon>
        <taxon>Agaricomycotina</taxon>
        <taxon>Agaricomycetes</taxon>
        <taxon>Polyporales</taxon>
        <taxon>Polyporaceae</taxon>
        <taxon>Ganoderma</taxon>
    </lineage>
</organism>
<feature type="region of interest" description="Disordered" evidence="1">
    <location>
        <begin position="1"/>
        <end position="39"/>
    </location>
</feature>